<evidence type="ECO:0000313" key="2">
    <source>
        <dbReference type="Proteomes" id="UP000006701"/>
    </source>
</evidence>
<dbReference type="HOGENOM" id="CLU_2222637_0_0_1"/>
<keyword evidence="2" id="KW-1185">Reference proteome</keyword>
<accession>A1CML4</accession>
<dbReference type="AlphaFoldDB" id="A1CML4"/>
<dbReference type="EMBL" id="DS027058">
    <property type="protein sequence ID" value="EAW08801.1"/>
    <property type="molecule type" value="Genomic_DNA"/>
</dbReference>
<dbReference type="KEGG" id="act:ACLA_097390"/>
<organism evidence="1 2">
    <name type="scientific">Aspergillus clavatus (strain ATCC 1007 / CBS 513.65 / DSM 816 / NCTC 3887 / NRRL 1 / QM 1276 / 107)</name>
    <dbReference type="NCBI Taxonomy" id="344612"/>
    <lineage>
        <taxon>Eukaryota</taxon>
        <taxon>Fungi</taxon>
        <taxon>Dikarya</taxon>
        <taxon>Ascomycota</taxon>
        <taxon>Pezizomycotina</taxon>
        <taxon>Eurotiomycetes</taxon>
        <taxon>Eurotiomycetidae</taxon>
        <taxon>Eurotiales</taxon>
        <taxon>Aspergillaceae</taxon>
        <taxon>Aspergillus</taxon>
        <taxon>Aspergillus subgen. Fumigati</taxon>
    </lineage>
</organism>
<evidence type="ECO:0000313" key="1">
    <source>
        <dbReference type="EMBL" id="EAW08801.1"/>
    </source>
</evidence>
<protein>
    <submittedName>
        <fullName evidence="1">Uncharacterized protein</fullName>
    </submittedName>
</protein>
<name>A1CML4_ASPCL</name>
<dbReference type="Proteomes" id="UP000006701">
    <property type="component" value="Unassembled WGS sequence"/>
</dbReference>
<dbReference type="OrthoDB" id="4475425at2759"/>
<reference evidence="1 2" key="1">
    <citation type="journal article" date="2008" name="PLoS Genet.">
        <title>Genomic islands in the pathogenic filamentous fungus Aspergillus fumigatus.</title>
        <authorList>
            <person name="Fedorova N.D."/>
            <person name="Khaldi N."/>
            <person name="Joardar V.S."/>
            <person name="Maiti R."/>
            <person name="Amedeo P."/>
            <person name="Anderson M.J."/>
            <person name="Crabtree J."/>
            <person name="Silva J.C."/>
            <person name="Badger J.H."/>
            <person name="Albarraq A."/>
            <person name="Angiuoli S."/>
            <person name="Bussey H."/>
            <person name="Bowyer P."/>
            <person name="Cotty P.J."/>
            <person name="Dyer P.S."/>
            <person name="Egan A."/>
            <person name="Galens K."/>
            <person name="Fraser-Liggett C.M."/>
            <person name="Haas B.J."/>
            <person name="Inman J.M."/>
            <person name="Kent R."/>
            <person name="Lemieux S."/>
            <person name="Malavazi I."/>
            <person name="Orvis J."/>
            <person name="Roemer T."/>
            <person name="Ronning C.M."/>
            <person name="Sundaram J.P."/>
            <person name="Sutton G."/>
            <person name="Turner G."/>
            <person name="Venter J.C."/>
            <person name="White O.R."/>
            <person name="Whitty B.R."/>
            <person name="Youngman P."/>
            <person name="Wolfe K.H."/>
            <person name="Goldman G.H."/>
            <person name="Wortman J.R."/>
            <person name="Jiang B."/>
            <person name="Denning D.W."/>
            <person name="Nierman W.C."/>
        </authorList>
    </citation>
    <scope>NUCLEOTIDE SEQUENCE [LARGE SCALE GENOMIC DNA]</scope>
    <source>
        <strain evidence="2">ATCC 1007 / CBS 513.65 / DSM 816 / NCTC 3887 / NRRL 1</strain>
    </source>
</reference>
<sequence>MEKLYVSSQEQLRRGLDEGSVTLRPVNYDGCACCSGEPSAVILCGFHEGNALYFWEDEYKGIWGEEQNRGYRYGNDEVWLMASKEQVQRAMEGKAGEVSGTRSSML</sequence>
<gene>
    <name evidence="1" type="ORF">ACLA_097390</name>
</gene>
<dbReference type="VEuPathDB" id="FungiDB:ACLA_097390"/>
<dbReference type="RefSeq" id="XP_001270227.1">
    <property type="nucleotide sequence ID" value="XM_001270226.1"/>
</dbReference>
<proteinExistence type="predicted"/>
<dbReference type="GeneID" id="4702159"/>